<dbReference type="SUPFAM" id="SSF51126">
    <property type="entry name" value="Pectin lyase-like"/>
    <property type="match status" value="1"/>
</dbReference>
<organism evidence="1 2">
    <name type="scientific">Ridgeia piscesae</name>
    <name type="common">Tubeworm</name>
    <dbReference type="NCBI Taxonomy" id="27915"/>
    <lineage>
        <taxon>Eukaryota</taxon>
        <taxon>Metazoa</taxon>
        <taxon>Spiralia</taxon>
        <taxon>Lophotrochozoa</taxon>
        <taxon>Annelida</taxon>
        <taxon>Polychaeta</taxon>
        <taxon>Sedentaria</taxon>
        <taxon>Canalipalpata</taxon>
        <taxon>Sabellida</taxon>
        <taxon>Siboglinidae</taxon>
        <taxon>Ridgeia</taxon>
    </lineage>
</organism>
<accession>A0AAD9N6X3</accession>
<dbReference type="EMBL" id="JAODUO010001751">
    <property type="protein sequence ID" value="KAK2159040.1"/>
    <property type="molecule type" value="Genomic_DNA"/>
</dbReference>
<proteinExistence type="predicted"/>
<reference evidence="1" key="1">
    <citation type="journal article" date="2023" name="Mol. Biol. Evol.">
        <title>Third-Generation Sequencing Reveals the Adaptive Role of the Epigenome in Three Deep-Sea Polychaetes.</title>
        <authorList>
            <person name="Perez M."/>
            <person name="Aroh O."/>
            <person name="Sun Y."/>
            <person name="Lan Y."/>
            <person name="Juniper S.K."/>
            <person name="Young C.R."/>
            <person name="Angers B."/>
            <person name="Qian P.Y."/>
        </authorList>
    </citation>
    <scope>NUCLEOTIDE SEQUENCE</scope>
    <source>
        <strain evidence="1">R07B-5</strain>
    </source>
</reference>
<comment type="caution">
    <text evidence="1">The sequence shown here is derived from an EMBL/GenBank/DDBJ whole genome shotgun (WGS) entry which is preliminary data.</text>
</comment>
<dbReference type="Proteomes" id="UP001209878">
    <property type="component" value="Unassembled WGS sequence"/>
</dbReference>
<protein>
    <submittedName>
        <fullName evidence="1">Uncharacterized protein</fullName>
    </submittedName>
</protein>
<evidence type="ECO:0000313" key="1">
    <source>
        <dbReference type="EMBL" id="KAK2159040.1"/>
    </source>
</evidence>
<dbReference type="AlphaFoldDB" id="A0AAD9N6X3"/>
<evidence type="ECO:0000313" key="2">
    <source>
        <dbReference type="Proteomes" id="UP001209878"/>
    </source>
</evidence>
<dbReference type="InterPro" id="IPR011050">
    <property type="entry name" value="Pectin_lyase_fold/virulence"/>
</dbReference>
<sequence length="430" mass="48377">MAASIFPERDCDYSYRNGGPAKTSTIESATLHGEDDTCRISFYHFRNDRYFRGEQMSLYVKTTDGLRQVWSSTRHDGEWAHQYVDLGWIDADQFTVILNVPFGSWCRTSAGLYNVKFHPCAVEKHVSSITLKDVRVENVPGQAVRVWNTDPEKHNVIWMKQMSVKNVALKTKSKSALQLQLKSAYALIRKCFFNNVTAADSDVISVSFDSETTSRVSTAKVTQNYFLFCSKGGVIYVNNTGENNATLTVINNNLRHNSAHKSRSLMQFVNKTVAVEGNNSDKYMLEVGSDSESNRPSMRADENIFWFNVGLKHAAQYNVSVKATNQEIYSTTREIPTNCQPERWTMLRQLARILTSLTIGGAPDSVKTSKAGSERDVLFAISPPSSRHLSKSTLLLRYTFQVRFPLAFFISSALHVLVDYITSSTGATEQ</sequence>
<gene>
    <name evidence="1" type="ORF">NP493_1741g00003</name>
</gene>
<keyword evidence="2" id="KW-1185">Reference proteome</keyword>
<name>A0AAD9N6X3_RIDPI</name>